<gene>
    <name evidence="1" type="ORF">MIND_01374500</name>
</gene>
<name>A0A8H6S0N8_9AGAR</name>
<dbReference type="AlphaFoldDB" id="A0A8H6S0N8"/>
<dbReference type="GeneID" id="59352681"/>
<accession>A0A8H6S0N8</accession>
<dbReference type="Proteomes" id="UP000636479">
    <property type="component" value="Unassembled WGS sequence"/>
</dbReference>
<dbReference type="EMBL" id="JACAZF010000017">
    <property type="protein sequence ID" value="KAF7289135.1"/>
    <property type="molecule type" value="Genomic_DNA"/>
</dbReference>
<organism evidence="1 2">
    <name type="scientific">Mycena indigotica</name>
    <dbReference type="NCBI Taxonomy" id="2126181"/>
    <lineage>
        <taxon>Eukaryota</taxon>
        <taxon>Fungi</taxon>
        <taxon>Dikarya</taxon>
        <taxon>Basidiomycota</taxon>
        <taxon>Agaricomycotina</taxon>
        <taxon>Agaricomycetes</taxon>
        <taxon>Agaricomycetidae</taxon>
        <taxon>Agaricales</taxon>
        <taxon>Marasmiineae</taxon>
        <taxon>Mycenaceae</taxon>
        <taxon>Mycena</taxon>
    </lineage>
</organism>
<comment type="caution">
    <text evidence="1">The sequence shown here is derived from an EMBL/GenBank/DDBJ whole genome shotgun (WGS) entry which is preliminary data.</text>
</comment>
<evidence type="ECO:0000313" key="2">
    <source>
        <dbReference type="Proteomes" id="UP000636479"/>
    </source>
</evidence>
<sequence>MRSRFVAVCPPSDSVVLPTVTNDRFPPECAFVGSNHVRTRTLARARAQGWDQPNAYYCVLLRQRRRGFLPLHLAPHKPFLLGNMPSSFEWEAFGRLSRERREHVTEETTYSHIKRAAGADIIHLNLNVTGMSVFVLSSLEDNIDLLEKRSTTPIGSRHRLIHSHSSSTERNSRVMPGSCAIFSAIQVNPWSTSARWQKLSWY</sequence>
<proteinExistence type="predicted"/>
<protein>
    <submittedName>
        <fullName evidence="1">Uncharacterized protein</fullName>
    </submittedName>
</protein>
<keyword evidence="2" id="KW-1185">Reference proteome</keyword>
<evidence type="ECO:0000313" key="1">
    <source>
        <dbReference type="EMBL" id="KAF7289135.1"/>
    </source>
</evidence>
<dbReference type="RefSeq" id="XP_037213166.1">
    <property type="nucleotide sequence ID" value="XM_037370165.1"/>
</dbReference>
<reference evidence="1" key="1">
    <citation type="submission" date="2020-05" db="EMBL/GenBank/DDBJ databases">
        <title>Mycena genomes resolve the evolution of fungal bioluminescence.</title>
        <authorList>
            <person name="Tsai I.J."/>
        </authorList>
    </citation>
    <scope>NUCLEOTIDE SEQUENCE</scope>
    <source>
        <strain evidence="1">171206Taipei</strain>
    </source>
</reference>